<name>A0A8X6Q6Z4_NEPPI</name>
<feature type="compositionally biased region" description="Basic and acidic residues" evidence="1">
    <location>
        <begin position="133"/>
        <end position="154"/>
    </location>
</feature>
<proteinExistence type="predicted"/>
<sequence length="330" mass="38495">MLLFASVLINKRRRRVRILLWNKHRINAEEIGKLLRELTDRLGGGSEYDFNGADETDHLSTEEDKQIFLNRSGIFDQSFTRTSTHHGFTTKLYKKYSATRNHMNYYGNRKVYEVRIYHPRERDESVVDTEGLDGERSRAEQVETEGSRKETCKEKQRRIKRRRSEGSTESSNKHESQHQSKRRPHVRRNWRKCSAPSSLVENIEAKRRPHESCKWRKRPIPVSLPLGPGTRKMTRREATEENQLLSGRSSPGKPRGAADTDRQVLLGRSSPYRLRSRRHIKEGQEESRRSSPYPLRNRLRISEKQAATGRTSPYLTRAGGVETTRSGFRL</sequence>
<reference evidence="2" key="1">
    <citation type="submission" date="2020-08" db="EMBL/GenBank/DDBJ databases">
        <title>Multicomponent nature underlies the extraordinary mechanical properties of spider dragline silk.</title>
        <authorList>
            <person name="Kono N."/>
            <person name="Nakamura H."/>
            <person name="Mori M."/>
            <person name="Yoshida Y."/>
            <person name="Ohtoshi R."/>
            <person name="Malay A.D."/>
            <person name="Moran D.A.P."/>
            <person name="Tomita M."/>
            <person name="Numata K."/>
            <person name="Arakawa K."/>
        </authorList>
    </citation>
    <scope>NUCLEOTIDE SEQUENCE</scope>
</reference>
<feature type="region of interest" description="Disordered" evidence="1">
    <location>
        <begin position="277"/>
        <end position="330"/>
    </location>
</feature>
<evidence type="ECO:0000256" key="1">
    <source>
        <dbReference type="SAM" id="MobiDB-lite"/>
    </source>
</evidence>
<accession>A0A8X6Q6Z4</accession>
<protein>
    <submittedName>
        <fullName evidence="2">Uncharacterized protein</fullName>
    </submittedName>
</protein>
<gene>
    <name evidence="2" type="ORF">NPIL_129341</name>
</gene>
<dbReference type="EMBL" id="BMAW01076900">
    <property type="protein sequence ID" value="GFU03638.1"/>
    <property type="molecule type" value="Genomic_DNA"/>
</dbReference>
<dbReference type="Proteomes" id="UP000887013">
    <property type="component" value="Unassembled WGS sequence"/>
</dbReference>
<feature type="compositionally biased region" description="Basic residues" evidence="1">
    <location>
        <begin position="179"/>
        <end position="191"/>
    </location>
</feature>
<dbReference type="AlphaFoldDB" id="A0A8X6Q6Z4"/>
<evidence type="ECO:0000313" key="2">
    <source>
        <dbReference type="EMBL" id="GFU03638.1"/>
    </source>
</evidence>
<comment type="caution">
    <text evidence="2">The sequence shown here is derived from an EMBL/GenBank/DDBJ whole genome shotgun (WGS) entry which is preliminary data.</text>
</comment>
<keyword evidence="3" id="KW-1185">Reference proteome</keyword>
<evidence type="ECO:0000313" key="3">
    <source>
        <dbReference type="Proteomes" id="UP000887013"/>
    </source>
</evidence>
<feature type="region of interest" description="Disordered" evidence="1">
    <location>
        <begin position="219"/>
        <end position="262"/>
    </location>
</feature>
<feature type="region of interest" description="Disordered" evidence="1">
    <location>
        <begin position="124"/>
        <end position="193"/>
    </location>
</feature>
<organism evidence="2 3">
    <name type="scientific">Nephila pilipes</name>
    <name type="common">Giant wood spider</name>
    <name type="synonym">Nephila maculata</name>
    <dbReference type="NCBI Taxonomy" id="299642"/>
    <lineage>
        <taxon>Eukaryota</taxon>
        <taxon>Metazoa</taxon>
        <taxon>Ecdysozoa</taxon>
        <taxon>Arthropoda</taxon>
        <taxon>Chelicerata</taxon>
        <taxon>Arachnida</taxon>
        <taxon>Araneae</taxon>
        <taxon>Araneomorphae</taxon>
        <taxon>Entelegynae</taxon>
        <taxon>Araneoidea</taxon>
        <taxon>Nephilidae</taxon>
        <taxon>Nephila</taxon>
    </lineage>
</organism>